<dbReference type="InterPro" id="IPR056924">
    <property type="entry name" value="SH3_Tf2-1"/>
</dbReference>
<sequence>SQGGDGVLKYQGRLCVWDVDGLREKILEEAHGSRYSIHPGATKMCRDLREVYWWNCMKKDIAGFVAKCPNCQQGVMRFGKKGKLSPRFVGPYQVLNRIGKVAYELDLSNELAPVHPIFHVSMLKKCIGDPVTIIPLEGLGFDESLSYEEIEILDGQVKRLRNKEVSSVKILWRNHLVESATWEGEANMKSLYPHLFPSTPIQT</sequence>
<dbReference type="PANTHER" id="PTHR46148:SF57">
    <property type="entry name" value="OS12G0499874 PROTEIN"/>
    <property type="match status" value="1"/>
</dbReference>
<dbReference type="InterPro" id="IPR041588">
    <property type="entry name" value="Integrase_H2C2"/>
</dbReference>
<dbReference type="Pfam" id="PF17921">
    <property type="entry name" value="Integrase_H2C2"/>
    <property type="match status" value="1"/>
</dbReference>
<keyword evidence="4" id="KW-1185">Reference proteome</keyword>
<evidence type="ECO:0000313" key="3">
    <source>
        <dbReference type="EMBL" id="WMV46376.1"/>
    </source>
</evidence>
<dbReference type="AlphaFoldDB" id="A0AAF0UJ54"/>
<protein>
    <recommendedName>
        <fullName evidence="5">Polyprotein</fullName>
    </recommendedName>
</protein>
<feature type="domain" description="Tf2-1-like SH3-like" evidence="2">
    <location>
        <begin position="76"/>
        <end position="126"/>
    </location>
</feature>
<accession>A0AAF0UJ54</accession>
<dbReference type="EMBL" id="CP133620">
    <property type="protein sequence ID" value="WMV46376.1"/>
    <property type="molecule type" value="Genomic_DNA"/>
</dbReference>
<evidence type="ECO:0000313" key="4">
    <source>
        <dbReference type="Proteomes" id="UP001234989"/>
    </source>
</evidence>
<organism evidence="3 4">
    <name type="scientific">Solanum verrucosum</name>
    <dbReference type="NCBI Taxonomy" id="315347"/>
    <lineage>
        <taxon>Eukaryota</taxon>
        <taxon>Viridiplantae</taxon>
        <taxon>Streptophyta</taxon>
        <taxon>Embryophyta</taxon>
        <taxon>Tracheophyta</taxon>
        <taxon>Spermatophyta</taxon>
        <taxon>Magnoliopsida</taxon>
        <taxon>eudicotyledons</taxon>
        <taxon>Gunneridae</taxon>
        <taxon>Pentapetalae</taxon>
        <taxon>asterids</taxon>
        <taxon>lamiids</taxon>
        <taxon>Solanales</taxon>
        <taxon>Solanaceae</taxon>
        <taxon>Solanoideae</taxon>
        <taxon>Solaneae</taxon>
        <taxon>Solanum</taxon>
    </lineage>
</organism>
<reference evidence="3" key="1">
    <citation type="submission" date="2023-08" db="EMBL/GenBank/DDBJ databases">
        <title>A de novo genome assembly of Solanum verrucosum Schlechtendal, a Mexican diploid species geographically isolated from the other diploid A-genome species in potato relatives.</title>
        <authorList>
            <person name="Hosaka K."/>
        </authorList>
    </citation>
    <scope>NUCLEOTIDE SEQUENCE</scope>
    <source>
        <tissue evidence="3">Young leaves</tissue>
    </source>
</reference>
<feature type="domain" description="Integrase zinc-binding" evidence="1">
    <location>
        <begin position="21"/>
        <end position="73"/>
    </location>
</feature>
<feature type="non-terminal residue" evidence="3">
    <location>
        <position position="1"/>
    </location>
</feature>
<dbReference type="Pfam" id="PF24626">
    <property type="entry name" value="SH3_Tf2-1"/>
    <property type="match status" value="1"/>
</dbReference>
<gene>
    <name evidence="3" type="ORF">MTR67_039761</name>
</gene>
<dbReference type="Proteomes" id="UP001234989">
    <property type="component" value="Chromosome 9"/>
</dbReference>
<dbReference type="Gene3D" id="1.10.340.70">
    <property type="match status" value="1"/>
</dbReference>
<evidence type="ECO:0000259" key="1">
    <source>
        <dbReference type="Pfam" id="PF17921"/>
    </source>
</evidence>
<evidence type="ECO:0008006" key="5">
    <source>
        <dbReference type="Google" id="ProtNLM"/>
    </source>
</evidence>
<name>A0AAF0UJ54_SOLVR</name>
<proteinExistence type="predicted"/>
<evidence type="ECO:0000259" key="2">
    <source>
        <dbReference type="Pfam" id="PF24626"/>
    </source>
</evidence>
<dbReference type="PANTHER" id="PTHR46148">
    <property type="entry name" value="CHROMO DOMAIN-CONTAINING PROTEIN"/>
    <property type="match status" value="1"/>
</dbReference>